<evidence type="ECO:0000256" key="1">
    <source>
        <dbReference type="ARBA" id="ARBA00008791"/>
    </source>
</evidence>
<dbReference type="PRINTS" id="PR01438">
    <property type="entry name" value="UNVRSLSTRESS"/>
</dbReference>
<keyword evidence="6" id="KW-1185">Reference proteome</keyword>
<evidence type="ECO:0000313" key="5">
    <source>
        <dbReference type="EMBL" id="PXY22329.1"/>
    </source>
</evidence>
<reference evidence="5 6" key="1">
    <citation type="submission" date="2016-07" db="EMBL/GenBank/DDBJ databases">
        <title>Draft genome sequence of Prauserella muralis DSM 45305, isolated from a mould-covered wall in an indoor environment.</title>
        <authorList>
            <person name="Ruckert C."/>
            <person name="Albersmeier A."/>
            <person name="Jiang C.-L."/>
            <person name="Jiang Y."/>
            <person name="Kalinowski J."/>
            <person name="Schneider O."/>
            <person name="Winkler A."/>
            <person name="Zotchev S.B."/>
        </authorList>
    </citation>
    <scope>NUCLEOTIDE SEQUENCE [LARGE SCALE GENOMIC DNA]</scope>
    <source>
        <strain evidence="5 6">DSM 45305</strain>
    </source>
</reference>
<accession>A0A2V4APQ0</accession>
<comment type="caution">
    <text evidence="5">The sequence shown here is derived from an EMBL/GenBank/DDBJ whole genome shotgun (WGS) entry which is preliminary data.</text>
</comment>
<comment type="similarity">
    <text evidence="1">Belongs to the universal stress protein A family.</text>
</comment>
<dbReference type="Pfam" id="PF00582">
    <property type="entry name" value="Usp"/>
    <property type="match status" value="2"/>
</dbReference>
<dbReference type="AlphaFoldDB" id="A0A2V4APQ0"/>
<sequence>MSKIVAGVDGSPSAVNAAVWAATEAAQRRETLRLVHAFVVPVHGYPGFLTTFPELREGLRHQGRTWLDEAKAAAEQAAPGVEVETELVEGEAIATLLHESRQARAVVLGSRGLGGFTGMLVGSVAVGLAAHGHSPVIVVRGPRPDDAPPTEGPVVVGVDTSDASNAALSFAFEEAAIRGVGVVALHTWNDVTLEATVRMYPLTVDPADIDAEAKAVLDTQVAVWQEKYPDVPVETVVTRGRPVRTLLERGEHAQLIVVGSRGRGGFKGMLLGSTSQALVTHAPCPVAVVRGDGEQAGVVAQARQGDEVS</sequence>
<dbReference type="InterPro" id="IPR006015">
    <property type="entry name" value="Universal_stress_UspA"/>
</dbReference>
<dbReference type="PANTHER" id="PTHR46268">
    <property type="entry name" value="STRESS RESPONSE PROTEIN NHAX"/>
    <property type="match status" value="1"/>
</dbReference>
<protein>
    <submittedName>
        <fullName evidence="5">Universal stress protein</fullName>
    </submittedName>
</protein>
<dbReference type="RefSeq" id="WP_112282932.1">
    <property type="nucleotide sequence ID" value="NZ_MASW01000005.1"/>
</dbReference>
<dbReference type="GO" id="GO:0005524">
    <property type="term" value="F:ATP binding"/>
    <property type="evidence" value="ECO:0007669"/>
    <property type="project" value="UniProtKB-KW"/>
</dbReference>
<feature type="domain" description="UspA" evidence="4">
    <location>
        <begin position="2"/>
        <end position="140"/>
    </location>
</feature>
<evidence type="ECO:0000259" key="4">
    <source>
        <dbReference type="Pfam" id="PF00582"/>
    </source>
</evidence>
<dbReference type="InterPro" id="IPR014729">
    <property type="entry name" value="Rossmann-like_a/b/a_fold"/>
</dbReference>
<dbReference type="OrthoDB" id="3404132at2"/>
<keyword evidence="2" id="KW-0547">Nucleotide-binding</keyword>
<dbReference type="PANTHER" id="PTHR46268:SF27">
    <property type="entry name" value="UNIVERSAL STRESS PROTEIN RV2623"/>
    <property type="match status" value="1"/>
</dbReference>
<dbReference type="Gene3D" id="3.40.50.620">
    <property type="entry name" value="HUPs"/>
    <property type="match status" value="2"/>
</dbReference>
<name>A0A2V4APQ0_9PSEU</name>
<evidence type="ECO:0000256" key="3">
    <source>
        <dbReference type="ARBA" id="ARBA00022840"/>
    </source>
</evidence>
<feature type="domain" description="UspA" evidence="4">
    <location>
        <begin position="153"/>
        <end position="290"/>
    </location>
</feature>
<dbReference type="Proteomes" id="UP000249915">
    <property type="component" value="Unassembled WGS sequence"/>
</dbReference>
<gene>
    <name evidence="5" type="ORF">BAY60_20885</name>
</gene>
<proteinExistence type="inferred from homology"/>
<dbReference type="SUPFAM" id="SSF52402">
    <property type="entry name" value="Adenine nucleotide alpha hydrolases-like"/>
    <property type="match status" value="2"/>
</dbReference>
<organism evidence="5 6">
    <name type="scientific">Prauserella muralis</name>
    <dbReference type="NCBI Taxonomy" id="588067"/>
    <lineage>
        <taxon>Bacteria</taxon>
        <taxon>Bacillati</taxon>
        <taxon>Actinomycetota</taxon>
        <taxon>Actinomycetes</taxon>
        <taxon>Pseudonocardiales</taxon>
        <taxon>Pseudonocardiaceae</taxon>
        <taxon>Prauserella</taxon>
    </lineage>
</organism>
<evidence type="ECO:0000256" key="2">
    <source>
        <dbReference type="ARBA" id="ARBA00022741"/>
    </source>
</evidence>
<dbReference type="EMBL" id="MASW01000005">
    <property type="protein sequence ID" value="PXY22329.1"/>
    <property type="molecule type" value="Genomic_DNA"/>
</dbReference>
<dbReference type="InterPro" id="IPR006016">
    <property type="entry name" value="UspA"/>
</dbReference>
<keyword evidence="3" id="KW-0067">ATP-binding</keyword>
<evidence type="ECO:0000313" key="6">
    <source>
        <dbReference type="Proteomes" id="UP000249915"/>
    </source>
</evidence>